<dbReference type="InterPro" id="IPR036086">
    <property type="entry name" value="ParB/Sulfiredoxin_sf"/>
</dbReference>
<dbReference type="InterPro" id="IPR003115">
    <property type="entry name" value="ParB_N"/>
</dbReference>
<dbReference type="GO" id="GO:0003677">
    <property type="term" value="F:DNA binding"/>
    <property type="evidence" value="ECO:0007669"/>
    <property type="project" value="UniProtKB-KW"/>
</dbReference>
<feature type="domain" description="ParB-like N-terminal" evidence="3">
    <location>
        <begin position="32"/>
        <end position="119"/>
    </location>
</feature>
<gene>
    <name evidence="4" type="primary">parB</name>
    <name evidence="4" type="synonym">spo0J</name>
</gene>
<sequence length="278" mass="30746">MGRRGLPQAAKMRHDLHYVDTLASSSGSPVGRLVSIDRLDPNPNQPRQVMGDLSELVASISEKGIIEPLIVRQRSDRFQIIAGERRYQAAVQAGLDEIPVIIRDVDEGEVVEIALIENIQRKQLTPFEESEALKSLVDQFSYTHEELARRLGKSRTSVTESLSLNSMPSDIKKLCRLADIDSKSVLLQIVRQSEPAKMVELIERLALTGNATRAEARKSSKALGGGSKSAKPFSFKFSPQSKAFTVQIRFRKSYVSKGEIVKACEQAIAEIKGRTSIS</sequence>
<dbReference type="Pfam" id="PF17762">
    <property type="entry name" value="HTH_ParB"/>
    <property type="match status" value="1"/>
</dbReference>
<dbReference type="CDD" id="cd16393">
    <property type="entry name" value="SPO0J_N"/>
    <property type="match status" value="1"/>
</dbReference>
<dbReference type="GO" id="GO:0007059">
    <property type="term" value="P:chromosome segregation"/>
    <property type="evidence" value="ECO:0007669"/>
    <property type="project" value="UniProtKB-KW"/>
</dbReference>
<dbReference type="GO" id="GO:0005694">
    <property type="term" value="C:chromosome"/>
    <property type="evidence" value="ECO:0007669"/>
    <property type="project" value="TreeGrafter"/>
</dbReference>
<dbReference type="InterPro" id="IPR004437">
    <property type="entry name" value="ParB/RepB/Spo0J"/>
</dbReference>
<accession>A0A075FH46</accession>
<dbReference type="InterPro" id="IPR050336">
    <property type="entry name" value="Chromosome_partition/occlusion"/>
</dbReference>
<dbReference type="EMBL" id="KF900317">
    <property type="protein sequence ID" value="AIE90715.1"/>
    <property type="molecule type" value="Genomic_DNA"/>
</dbReference>
<dbReference type="FunFam" id="3.90.1530.30:FF:000001">
    <property type="entry name" value="Chromosome partitioning protein ParB"/>
    <property type="match status" value="1"/>
</dbReference>
<name>A0A075FH46_9ARCH</name>
<protein>
    <submittedName>
        <fullName evidence="4">Chromosome segregation DNA-binding protein (ParB, spo0J)</fullName>
    </submittedName>
</protein>
<dbReference type="SUPFAM" id="SSF110849">
    <property type="entry name" value="ParB/Sulfiredoxin"/>
    <property type="match status" value="1"/>
</dbReference>
<evidence type="ECO:0000256" key="1">
    <source>
        <dbReference type="ARBA" id="ARBA00022829"/>
    </source>
</evidence>
<evidence type="ECO:0000256" key="2">
    <source>
        <dbReference type="ARBA" id="ARBA00023125"/>
    </source>
</evidence>
<dbReference type="SMART" id="SM00470">
    <property type="entry name" value="ParB"/>
    <property type="match status" value="1"/>
</dbReference>
<dbReference type="InterPro" id="IPR041468">
    <property type="entry name" value="HTH_ParB/Spo0J"/>
</dbReference>
<dbReference type="AlphaFoldDB" id="A0A075FH46"/>
<organism evidence="4">
    <name type="scientific">uncultured marine thaumarchaeote AD1000_06_A03</name>
    <dbReference type="NCBI Taxonomy" id="1455884"/>
    <lineage>
        <taxon>Archaea</taxon>
        <taxon>Nitrososphaerota</taxon>
        <taxon>environmental samples</taxon>
    </lineage>
</organism>
<proteinExistence type="predicted"/>
<dbReference type="PANTHER" id="PTHR33375:SF1">
    <property type="entry name" value="CHROMOSOME-PARTITIONING PROTEIN PARB-RELATED"/>
    <property type="match status" value="1"/>
</dbReference>
<dbReference type="Gene3D" id="1.10.10.2830">
    <property type="match status" value="1"/>
</dbReference>
<reference evidence="4" key="1">
    <citation type="journal article" date="2014" name="Genome Biol. Evol.">
        <title>Pangenome evidence for extensive interdomain horizontal transfer affecting lineage core and shell genes in uncultured planktonic thaumarchaeota and euryarchaeota.</title>
        <authorList>
            <person name="Deschamps P."/>
            <person name="Zivanovic Y."/>
            <person name="Moreira D."/>
            <person name="Rodriguez-Valera F."/>
            <person name="Lopez-Garcia P."/>
        </authorList>
    </citation>
    <scope>NUCLEOTIDE SEQUENCE</scope>
</reference>
<keyword evidence="2 4" id="KW-0238">DNA-binding</keyword>
<dbReference type="Pfam" id="PF02195">
    <property type="entry name" value="ParB_N"/>
    <property type="match status" value="1"/>
</dbReference>
<dbReference type="GO" id="GO:0045881">
    <property type="term" value="P:positive regulation of sporulation resulting in formation of a cellular spore"/>
    <property type="evidence" value="ECO:0007669"/>
    <property type="project" value="TreeGrafter"/>
</dbReference>
<evidence type="ECO:0000259" key="3">
    <source>
        <dbReference type="SMART" id="SM00470"/>
    </source>
</evidence>
<dbReference type="PANTHER" id="PTHR33375">
    <property type="entry name" value="CHROMOSOME-PARTITIONING PROTEIN PARB-RELATED"/>
    <property type="match status" value="1"/>
</dbReference>
<evidence type="ECO:0000313" key="4">
    <source>
        <dbReference type="EMBL" id="AIE90715.1"/>
    </source>
</evidence>
<dbReference type="NCBIfam" id="TIGR00180">
    <property type="entry name" value="parB_part"/>
    <property type="match status" value="1"/>
</dbReference>
<dbReference type="Gene3D" id="3.90.1530.30">
    <property type="match status" value="1"/>
</dbReference>
<keyword evidence="1" id="KW-0159">Chromosome partition</keyword>